<dbReference type="Gene3D" id="3.40.50.10490">
    <property type="entry name" value="Glucose-6-phosphate isomerase like protein, domain 1"/>
    <property type="match status" value="1"/>
</dbReference>
<dbReference type="Gene3D" id="1.10.10.10">
    <property type="entry name" value="Winged helix-like DNA-binding domain superfamily/Winged helix DNA-binding domain"/>
    <property type="match status" value="1"/>
</dbReference>
<dbReference type="InterPro" id="IPR000281">
    <property type="entry name" value="HTH_RpiR"/>
</dbReference>
<dbReference type="EMBL" id="JAUSUF010000013">
    <property type="protein sequence ID" value="MDQ0150833.1"/>
    <property type="molecule type" value="Genomic_DNA"/>
</dbReference>
<name>A0ABT9UWZ0_9FIRM</name>
<evidence type="ECO:0000256" key="2">
    <source>
        <dbReference type="ARBA" id="ARBA00023125"/>
    </source>
</evidence>
<dbReference type="InterPro" id="IPR036388">
    <property type="entry name" value="WH-like_DNA-bd_sf"/>
</dbReference>
<keyword evidence="7" id="KW-1185">Reference proteome</keyword>
<dbReference type="PROSITE" id="PS51071">
    <property type="entry name" value="HTH_RPIR"/>
    <property type="match status" value="1"/>
</dbReference>
<feature type="domain" description="HTH rpiR-type" evidence="4">
    <location>
        <begin position="1"/>
        <end position="78"/>
    </location>
</feature>
<dbReference type="PANTHER" id="PTHR30514:SF1">
    <property type="entry name" value="HTH-TYPE TRANSCRIPTIONAL REGULATOR HEXR-RELATED"/>
    <property type="match status" value="1"/>
</dbReference>
<reference evidence="6 7" key="1">
    <citation type="submission" date="2023-07" db="EMBL/GenBank/DDBJ databases">
        <title>Genomic Encyclopedia of Type Strains, Phase IV (KMG-IV): sequencing the most valuable type-strain genomes for metagenomic binning, comparative biology and taxonomic classification.</title>
        <authorList>
            <person name="Goeker M."/>
        </authorList>
    </citation>
    <scope>NUCLEOTIDE SEQUENCE [LARGE SCALE GENOMIC DNA]</scope>
    <source>
        <strain evidence="6 7">DSM 20694</strain>
    </source>
</reference>
<dbReference type="RefSeq" id="WP_307487647.1">
    <property type="nucleotide sequence ID" value="NZ_JAUSUF010000013.1"/>
</dbReference>
<keyword evidence="3" id="KW-0804">Transcription</keyword>
<dbReference type="InterPro" id="IPR046348">
    <property type="entry name" value="SIS_dom_sf"/>
</dbReference>
<sequence>MNVLEFIDNNYNKFTHGERKISDFLLNCSYKEILSFTAKEIGEKTGTSASTVVRFAKRIGFKSFNELKLQVSINIKEQDDKQSNFEYLGKELSSSSLIKHIKSSLGSTIEKTCEMIDPNELEKAINILIKAENIYIYGVGNSSLVGADFFHKLSRINKRTIFHIDTHLQITTSVLMKKEDVAIAISYSGETNEVLECVRNANEIGAAVISITKNSINNTLAKYSTITLNIPEVEKKLREGAMASRIAQLAVIDMLFIGISSNSIEDSEKKLIKTRKAINNYKNINKFNR</sequence>
<dbReference type="PANTHER" id="PTHR30514">
    <property type="entry name" value="GLUCOKINASE"/>
    <property type="match status" value="1"/>
</dbReference>
<keyword evidence="2 6" id="KW-0238">DNA-binding</keyword>
<evidence type="ECO:0000259" key="4">
    <source>
        <dbReference type="PROSITE" id="PS51071"/>
    </source>
</evidence>
<dbReference type="CDD" id="cd05013">
    <property type="entry name" value="SIS_RpiR"/>
    <property type="match status" value="1"/>
</dbReference>
<feature type="domain" description="SIS" evidence="5">
    <location>
        <begin position="124"/>
        <end position="265"/>
    </location>
</feature>
<proteinExistence type="predicted"/>
<evidence type="ECO:0000313" key="7">
    <source>
        <dbReference type="Proteomes" id="UP001228504"/>
    </source>
</evidence>
<evidence type="ECO:0000313" key="6">
    <source>
        <dbReference type="EMBL" id="MDQ0150833.1"/>
    </source>
</evidence>
<evidence type="ECO:0000259" key="5">
    <source>
        <dbReference type="PROSITE" id="PS51464"/>
    </source>
</evidence>
<accession>A0ABT9UWZ0</accession>
<gene>
    <name evidence="6" type="ORF">J2S18_002807</name>
</gene>
<dbReference type="SUPFAM" id="SSF46689">
    <property type="entry name" value="Homeodomain-like"/>
    <property type="match status" value="1"/>
</dbReference>
<dbReference type="InterPro" id="IPR047640">
    <property type="entry name" value="RpiR-like"/>
</dbReference>
<evidence type="ECO:0000256" key="1">
    <source>
        <dbReference type="ARBA" id="ARBA00023015"/>
    </source>
</evidence>
<dbReference type="SUPFAM" id="SSF53697">
    <property type="entry name" value="SIS domain"/>
    <property type="match status" value="1"/>
</dbReference>
<evidence type="ECO:0000256" key="3">
    <source>
        <dbReference type="ARBA" id="ARBA00023163"/>
    </source>
</evidence>
<protein>
    <submittedName>
        <fullName evidence="6">DNA-binding MurR/RpiR family transcriptional regulator</fullName>
    </submittedName>
</protein>
<dbReference type="InterPro" id="IPR035472">
    <property type="entry name" value="RpiR-like_SIS"/>
</dbReference>
<keyword evidence="1" id="KW-0805">Transcription regulation</keyword>
<dbReference type="InterPro" id="IPR009057">
    <property type="entry name" value="Homeodomain-like_sf"/>
</dbReference>
<dbReference type="GO" id="GO:0003677">
    <property type="term" value="F:DNA binding"/>
    <property type="evidence" value="ECO:0007669"/>
    <property type="project" value="UniProtKB-KW"/>
</dbReference>
<dbReference type="InterPro" id="IPR001347">
    <property type="entry name" value="SIS_dom"/>
</dbReference>
<comment type="caution">
    <text evidence="6">The sequence shown here is derived from an EMBL/GenBank/DDBJ whole genome shotgun (WGS) entry which is preliminary data.</text>
</comment>
<dbReference type="Proteomes" id="UP001228504">
    <property type="component" value="Unassembled WGS sequence"/>
</dbReference>
<dbReference type="Pfam" id="PF01418">
    <property type="entry name" value="HTH_6"/>
    <property type="match status" value="1"/>
</dbReference>
<dbReference type="Pfam" id="PF01380">
    <property type="entry name" value="SIS"/>
    <property type="match status" value="1"/>
</dbReference>
<organism evidence="6 7">
    <name type="scientific">Eubacterium multiforme</name>
    <dbReference type="NCBI Taxonomy" id="83339"/>
    <lineage>
        <taxon>Bacteria</taxon>
        <taxon>Bacillati</taxon>
        <taxon>Bacillota</taxon>
        <taxon>Clostridia</taxon>
        <taxon>Eubacteriales</taxon>
        <taxon>Eubacteriaceae</taxon>
        <taxon>Eubacterium</taxon>
    </lineage>
</organism>
<dbReference type="PROSITE" id="PS51464">
    <property type="entry name" value="SIS"/>
    <property type="match status" value="1"/>
</dbReference>